<evidence type="ECO:0000313" key="1">
    <source>
        <dbReference type="EMBL" id="CAD8095546.1"/>
    </source>
</evidence>
<dbReference type="AlphaFoldDB" id="A0A8S1NZG9"/>
<accession>A0A8S1NZG9</accession>
<dbReference type="Proteomes" id="UP000692954">
    <property type="component" value="Unassembled WGS sequence"/>
</dbReference>
<sequence>MRILNDVLDSFYSEDNAQDQSRQGFGDIQIQNYLSDHSINSEIINSIDDLDQKIIQNENVLRLKRQIVRIQPQRRKPGETKNIPKNIARVMKKYIQNIIQNSLDGALRSYQNNKAWIRFKSIPHDNVMKKQIEQFLQTKLGQLCGKQFFGNCLWAYYFVSENKTNVSLYYKHNQTYFMKTLEQKQNTIKK</sequence>
<dbReference type="EMBL" id="CAJJDN010000064">
    <property type="protein sequence ID" value="CAD8095546.1"/>
    <property type="molecule type" value="Genomic_DNA"/>
</dbReference>
<dbReference type="OrthoDB" id="304855at2759"/>
<gene>
    <name evidence="1" type="ORF">PSON_ATCC_30995.1.T0640246</name>
</gene>
<evidence type="ECO:0000313" key="2">
    <source>
        <dbReference type="Proteomes" id="UP000692954"/>
    </source>
</evidence>
<comment type="caution">
    <text evidence="1">The sequence shown here is derived from an EMBL/GenBank/DDBJ whole genome shotgun (WGS) entry which is preliminary data.</text>
</comment>
<proteinExistence type="predicted"/>
<keyword evidence="2" id="KW-1185">Reference proteome</keyword>
<protein>
    <submittedName>
        <fullName evidence="1">Uncharacterized protein</fullName>
    </submittedName>
</protein>
<organism evidence="1 2">
    <name type="scientific">Paramecium sonneborni</name>
    <dbReference type="NCBI Taxonomy" id="65129"/>
    <lineage>
        <taxon>Eukaryota</taxon>
        <taxon>Sar</taxon>
        <taxon>Alveolata</taxon>
        <taxon>Ciliophora</taxon>
        <taxon>Intramacronucleata</taxon>
        <taxon>Oligohymenophorea</taxon>
        <taxon>Peniculida</taxon>
        <taxon>Parameciidae</taxon>
        <taxon>Paramecium</taxon>
    </lineage>
</organism>
<reference evidence="1" key="1">
    <citation type="submission" date="2021-01" db="EMBL/GenBank/DDBJ databases">
        <authorList>
            <consortium name="Genoscope - CEA"/>
            <person name="William W."/>
        </authorList>
    </citation>
    <scope>NUCLEOTIDE SEQUENCE</scope>
</reference>
<name>A0A8S1NZG9_9CILI</name>